<sequence>MKIDSKKVDEEITKILKVFLDESTLLQPIGEEENLYHLGLNSMKVISLIVELEVYFSIFFEDNELLFENFCNVQKISTQVKRKLNDINNPEKSYIL</sequence>
<dbReference type="InterPro" id="IPR009081">
    <property type="entry name" value="PP-bd_ACP"/>
</dbReference>
<protein>
    <recommendedName>
        <fullName evidence="1">Carrier domain-containing protein</fullName>
    </recommendedName>
</protein>
<dbReference type="PROSITE" id="PS50075">
    <property type="entry name" value="CARRIER"/>
    <property type="match status" value="1"/>
</dbReference>
<dbReference type="AlphaFoldDB" id="A0A917FW71"/>
<dbReference type="Pfam" id="PF00550">
    <property type="entry name" value="PP-binding"/>
    <property type="match status" value="1"/>
</dbReference>
<gene>
    <name evidence="2" type="ORF">GCM10010912_59860</name>
</gene>
<dbReference type="SUPFAM" id="SSF47336">
    <property type="entry name" value="ACP-like"/>
    <property type="match status" value="1"/>
</dbReference>
<feature type="domain" description="Carrier" evidence="1">
    <location>
        <begin position="6"/>
        <end position="84"/>
    </location>
</feature>
<proteinExistence type="predicted"/>
<organism evidence="2 3">
    <name type="scientific">Paenibacillus albidus</name>
    <dbReference type="NCBI Taxonomy" id="2041023"/>
    <lineage>
        <taxon>Bacteria</taxon>
        <taxon>Bacillati</taxon>
        <taxon>Bacillota</taxon>
        <taxon>Bacilli</taxon>
        <taxon>Bacillales</taxon>
        <taxon>Paenibacillaceae</taxon>
        <taxon>Paenibacillus</taxon>
    </lineage>
</organism>
<dbReference type="Gene3D" id="1.10.1200.10">
    <property type="entry name" value="ACP-like"/>
    <property type="match status" value="1"/>
</dbReference>
<evidence type="ECO:0000313" key="2">
    <source>
        <dbReference type="EMBL" id="GGG07229.1"/>
    </source>
</evidence>
<reference evidence="2" key="1">
    <citation type="journal article" date="2014" name="Int. J. Syst. Evol. Microbiol.">
        <title>Complete genome sequence of Corynebacterium casei LMG S-19264T (=DSM 44701T), isolated from a smear-ripened cheese.</title>
        <authorList>
            <consortium name="US DOE Joint Genome Institute (JGI-PGF)"/>
            <person name="Walter F."/>
            <person name="Albersmeier A."/>
            <person name="Kalinowski J."/>
            <person name="Ruckert C."/>
        </authorList>
    </citation>
    <scope>NUCLEOTIDE SEQUENCE</scope>
    <source>
        <strain evidence="2">CGMCC 1.16134</strain>
    </source>
</reference>
<dbReference type="Proteomes" id="UP000637643">
    <property type="component" value="Unassembled WGS sequence"/>
</dbReference>
<evidence type="ECO:0000259" key="1">
    <source>
        <dbReference type="PROSITE" id="PS50075"/>
    </source>
</evidence>
<keyword evidence="3" id="KW-1185">Reference proteome</keyword>
<name>A0A917FW71_9BACL</name>
<dbReference type="EMBL" id="BMKR01000042">
    <property type="protein sequence ID" value="GGG07229.1"/>
    <property type="molecule type" value="Genomic_DNA"/>
</dbReference>
<comment type="caution">
    <text evidence="2">The sequence shown here is derived from an EMBL/GenBank/DDBJ whole genome shotgun (WGS) entry which is preliminary data.</text>
</comment>
<dbReference type="InterPro" id="IPR036736">
    <property type="entry name" value="ACP-like_sf"/>
</dbReference>
<evidence type="ECO:0000313" key="3">
    <source>
        <dbReference type="Proteomes" id="UP000637643"/>
    </source>
</evidence>
<reference evidence="2" key="2">
    <citation type="submission" date="2020-09" db="EMBL/GenBank/DDBJ databases">
        <authorList>
            <person name="Sun Q."/>
            <person name="Zhou Y."/>
        </authorList>
    </citation>
    <scope>NUCLEOTIDE SEQUENCE</scope>
    <source>
        <strain evidence="2">CGMCC 1.16134</strain>
    </source>
</reference>
<accession>A0A917FW71</accession>